<dbReference type="PRINTS" id="PR00032">
    <property type="entry name" value="HTHARAC"/>
</dbReference>
<dbReference type="InterPro" id="IPR018062">
    <property type="entry name" value="HTH_AraC-typ_CS"/>
</dbReference>
<dbReference type="SMART" id="SM00342">
    <property type="entry name" value="HTH_ARAC"/>
    <property type="match status" value="1"/>
</dbReference>
<dbReference type="Pfam" id="PF20240">
    <property type="entry name" value="DUF6597"/>
    <property type="match status" value="1"/>
</dbReference>
<dbReference type="InterPro" id="IPR020449">
    <property type="entry name" value="Tscrpt_reg_AraC-type_HTH"/>
</dbReference>
<evidence type="ECO:0000256" key="1">
    <source>
        <dbReference type="ARBA" id="ARBA00023015"/>
    </source>
</evidence>
<dbReference type="Gene3D" id="1.10.10.60">
    <property type="entry name" value="Homeodomain-like"/>
    <property type="match status" value="1"/>
</dbReference>
<dbReference type="SUPFAM" id="SSF46689">
    <property type="entry name" value="Homeodomain-like"/>
    <property type="match status" value="1"/>
</dbReference>
<evidence type="ECO:0000256" key="2">
    <source>
        <dbReference type="ARBA" id="ARBA00023125"/>
    </source>
</evidence>
<dbReference type="Proteomes" id="UP001074726">
    <property type="component" value="Unassembled WGS sequence"/>
</dbReference>
<feature type="region of interest" description="Disordered" evidence="4">
    <location>
        <begin position="1"/>
        <end position="25"/>
    </location>
</feature>
<evidence type="ECO:0000313" key="7">
    <source>
        <dbReference type="Proteomes" id="UP001074726"/>
    </source>
</evidence>
<evidence type="ECO:0000256" key="4">
    <source>
        <dbReference type="SAM" id="MobiDB-lite"/>
    </source>
</evidence>
<dbReference type="PANTHER" id="PTHR46796">
    <property type="entry name" value="HTH-TYPE TRANSCRIPTIONAL ACTIVATOR RHAS-RELATED"/>
    <property type="match status" value="1"/>
</dbReference>
<accession>A0ABT4CCE4</accession>
<keyword evidence="1" id="KW-0805">Transcription regulation</keyword>
<dbReference type="PROSITE" id="PS00041">
    <property type="entry name" value="HTH_ARAC_FAMILY_1"/>
    <property type="match status" value="1"/>
</dbReference>
<name>A0ABT4CCE4_9ACTN</name>
<feature type="domain" description="HTH araC/xylS-type" evidence="5">
    <location>
        <begin position="178"/>
        <end position="275"/>
    </location>
</feature>
<gene>
    <name evidence="6" type="ORF">NYO98_05940</name>
</gene>
<proteinExistence type="predicted"/>
<dbReference type="InterPro" id="IPR018060">
    <property type="entry name" value="HTH_AraC"/>
</dbReference>
<keyword evidence="7" id="KW-1185">Reference proteome</keyword>
<dbReference type="PROSITE" id="PS01124">
    <property type="entry name" value="HTH_ARAC_FAMILY_2"/>
    <property type="match status" value="1"/>
</dbReference>
<keyword evidence="2" id="KW-0238">DNA-binding</keyword>
<dbReference type="RefSeq" id="WP_268110597.1">
    <property type="nucleotide sequence ID" value="NZ_JAPPUX010000001.1"/>
</dbReference>
<reference evidence="6" key="1">
    <citation type="submission" date="2022-08" db="EMBL/GenBank/DDBJ databases">
        <title>Genome sequencing of Nocardioides sp. STR2.</title>
        <authorList>
            <person name="So Y."/>
        </authorList>
    </citation>
    <scope>NUCLEOTIDE SEQUENCE</scope>
    <source>
        <strain evidence="6">STR2</strain>
    </source>
</reference>
<dbReference type="InterPro" id="IPR009057">
    <property type="entry name" value="Homeodomain-like_sf"/>
</dbReference>
<dbReference type="InterPro" id="IPR050204">
    <property type="entry name" value="AraC_XylS_family_regulators"/>
</dbReference>
<protein>
    <submittedName>
        <fullName evidence="6">AraC family transcriptional regulator</fullName>
    </submittedName>
</protein>
<evidence type="ECO:0000313" key="6">
    <source>
        <dbReference type="EMBL" id="MCY4725814.1"/>
    </source>
</evidence>
<sequence>MTEQAAPHPVDPIDRAHLTGVSRPSPPIHRYAPSAHLTELVDRYWIPVWSLAEPSTQSTLQHPVCLVVVSDTYARFYGVSRGRSSVTLEGDGWAVGTMLRPAAGRLVLGRSVAEVTDTWVDLGDLLAGGRAERALVHGIRTAMAADPHDPGAHLAAISHVEAWLATHLPVDAPGRLVNRLVAWLGDHPEVTRVDELAREAGLSERSLQRLVEQRIGLSPKWLLQRRRLHDAVEALKAGRGTLAEVAADLGYADQAHFTHDFRTVTGMTPGEYLKDQPVRAPRG</sequence>
<evidence type="ECO:0000256" key="3">
    <source>
        <dbReference type="ARBA" id="ARBA00023163"/>
    </source>
</evidence>
<keyword evidence="3" id="KW-0804">Transcription</keyword>
<dbReference type="EMBL" id="JAPPUX010000001">
    <property type="protein sequence ID" value="MCY4725814.1"/>
    <property type="molecule type" value="Genomic_DNA"/>
</dbReference>
<dbReference type="Pfam" id="PF12833">
    <property type="entry name" value="HTH_18"/>
    <property type="match status" value="1"/>
</dbReference>
<comment type="caution">
    <text evidence="6">The sequence shown here is derived from an EMBL/GenBank/DDBJ whole genome shotgun (WGS) entry which is preliminary data.</text>
</comment>
<evidence type="ECO:0000259" key="5">
    <source>
        <dbReference type="PROSITE" id="PS01124"/>
    </source>
</evidence>
<dbReference type="InterPro" id="IPR046532">
    <property type="entry name" value="DUF6597"/>
</dbReference>
<organism evidence="6 7">
    <name type="scientific">Nocardioides pini</name>
    <dbReference type="NCBI Taxonomy" id="2975053"/>
    <lineage>
        <taxon>Bacteria</taxon>
        <taxon>Bacillati</taxon>
        <taxon>Actinomycetota</taxon>
        <taxon>Actinomycetes</taxon>
        <taxon>Propionibacteriales</taxon>
        <taxon>Nocardioidaceae</taxon>
        <taxon>Nocardioides</taxon>
    </lineage>
</organism>